<dbReference type="SUPFAM" id="SSF54909">
    <property type="entry name" value="Dimeric alpha+beta barrel"/>
    <property type="match status" value="1"/>
</dbReference>
<reference evidence="2 3" key="1">
    <citation type="submission" date="2018-06" db="EMBL/GenBank/DDBJ databases">
        <title>Genomic Encyclopedia of Type Strains, Phase IV (KMG-IV): sequencing the most valuable type-strain genomes for metagenomic binning, comparative biology and taxonomic classification.</title>
        <authorList>
            <person name="Goeker M."/>
        </authorList>
    </citation>
    <scope>NUCLEOTIDE SEQUENCE [LARGE SCALE GENOMIC DNA]</scope>
    <source>
        <strain evidence="2 3">DSM 24875</strain>
    </source>
</reference>
<sequence length="108" mass="12510">MFYALNLFDLKDEDVYRKYLTTAGPIVQELGGDLVVMGRRTPEVPVHFPGTTIGGGQRWCIIATYKTEEDVRRFWNHPKNYDNKHLREDGTKNYVWALYEGADILKVS</sequence>
<dbReference type="AlphaFoldDB" id="A0A366FPD8"/>
<comment type="caution">
    <text evidence="2">The sequence shown here is derived from an EMBL/GenBank/DDBJ whole genome shotgun (WGS) entry which is preliminary data.</text>
</comment>
<name>A0A366FPD8_9HYPH</name>
<keyword evidence="3" id="KW-1185">Reference proteome</keyword>
<organism evidence="2 3">
    <name type="scientific">Roseiarcus fermentans</name>
    <dbReference type="NCBI Taxonomy" id="1473586"/>
    <lineage>
        <taxon>Bacteria</taxon>
        <taxon>Pseudomonadati</taxon>
        <taxon>Pseudomonadota</taxon>
        <taxon>Alphaproteobacteria</taxon>
        <taxon>Hyphomicrobiales</taxon>
        <taxon>Roseiarcaceae</taxon>
        <taxon>Roseiarcus</taxon>
    </lineage>
</organism>
<proteinExistence type="predicted"/>
<protein>
    <submittedName>
        <fullName evidence="2">Uncharacterized protein (DUF1330 family)</fullName>
    </submittedName>
</protein>
<gene>
    <name evidence="2" type="ORF">DFR50_108136</name>
</gene>
<evidence type="ECO:0000259" key="1">
    <source>
        <dbReference type="Pfam" id="PF07045"/>
    </source>
</evidence>
<evidence type="ECO:0000313" key="3">
    <source>
        <dbReference type="Proteomes" id="UP000253529"/>
    </source>
</evidence>
<dbReference type="InterPro" id="IPR011008">
    <property type="entry name" value="Dimeric_a/b-barrel"/>
</dbReference>
<dbReference type="Proteomes" id="UP000253529">
    <property type="component" value="Unassembled WGS sequence"/>
</dbReference>
<dbReference type="Gene3D" id="3.30.70.100">
    <property type="match status" value="1"/>
</dbReference>
<feature type="domain" description="DUF1330" evidence="1">
    <location>
        <begin position="3"/>
        <end position="95"/>
    </location>
</feature>
<evidence type="ECO:0000313" key="2">
    <source>
        <dbReference type="EMBL" id="RBP15579.1"/>
    </source>
</evidence>
<dbReference type="Pfam" id="PF07045">
    <property type="entry name" value="DUF1330"/>
    <property type="match status" value="1"/>
</dbReference>
<dbReference type="EMBL" id="QNRK01000008">
    <property type="protein sequence ID" value="RBP15579.1"/>
    <property type="molecule type" value="Genomic_DNA"/>
</dbReference>
<accession>A0A366FPD8</accession>
<dbReference type="InterPro" id="IPR010753">
    <property type="entry name" value="DUF1330"/>
</dbReference>
<dbReference type="RefSeq" id="WP_170153121.1">
    <property type="nucleotide sequence ID" value="NZ_QNRK01000008.1"/>
</dbReference>